<reference evidence="3 4" key="1">
    <citation type="submission" date="2017-12" db="EMBL/GenBank/DDBJ databases">
        <title>Comparative genomics of Botrytis spp.</title>
        <authorList>
            <person name="Valero-Jimenez C.A."/>
            <person name="Tapia P."/>
            <person name="Veloso J."/>
            <person name="Silva-Moreno E."/>
            <person name="Staats M."/>
            <person name="Valdes J.H."/>
            <person name="Van Kan J.A.L."/>
        </authorList>
    </citation>
    <scope>NUCLEOTIDE SEQUENCE [LARGE SCALE GENOMIC DNA]</scope>
    <source>
        <strain evidence="3 4">MUCL435</strain>
    </source>
</reference>
<name>A0A4S8QL40_9HELO</name>
<keyword evidence="1" id="KW-0862">Zinc</keyword>
<dbReference type="EMBL" id="PQXL01000484">
    <property type="protein sequence ID" value="THV45468.1"/>
    <property type="molecule type" value="Genomic_DNA"/>
</dbReference>
<protein>
    <recommendedName>
        <fullName evidence="2">C2H2-type domain-containing protein</fullName>
    </recommendedName>
</protein>
<dbReference type="SMART" id="SM00355">
    <property type="entry name" value="ZnF_C2H2"/>
    <property type="match status" value="2"/>
</dbReference>
<sequence>MSDLVASSFQDSVTSSNGNNILISDSCLYPSSQSWHGNTLEATLPNVDWKIYSSRPTMSFDIDHSMPLFDFGFIDARSCLELSQTGNGMCPIDFRYGYQQRAVQQTFSPQTDHNTTGDRHLKIAVDPSCEKASRGSKSRGTHHSNRIRCSFSNCHSTFARRGDLVRHQKSLHYPKTPCIYSSMGCSYQTGRLDKMKDHTKKKHPTIPHSNCVGISNHRGAKTESLLNSEIYHLPESEVEWVPEKYDLSAFVWKNSNLGAESIGMEFPIQNFDEL</sequence>
<dbReference type="PROSITE" id="PS50157">
    <property type="entry name" value="ZINC_FINGER_C2H2_2"/>
    <property type="match status" value="1"/>
</dbReference>
<organism evidence="3 4">
    <name type="scientific">Botrytis galanthina</name>
    <dbReference type="NCBI Taxonomy" id="278940"/>
    <lineage>
        <taxon>Eukaryota</taxon>
        <taxon>Fungi</taxon>
        <taxon>Dikarya</taxon>
        <taxon>Ascomycota</taxon>
        <taxon>Pezizomycotina</taxon>
        <taxon>Leotiomycetes</taxon>
        <taxon>Helotiales</taxon>
        <taxon>Sclerotiniaceae</taxon>
        <taxon>Botrytis</taxon>
    </lineage>
</organism>
<evidence type="ECO:0000259" key="2">
    <source>
        <dbReference type="PROSITE" id="PS50157"/>
    </source>
</evidence>
<dbReference type="AlphaFoldDB" id="A0A4S8QL40"/>
<accession>A0A4S8QL40</accession>
<gene>
    <name evidence="3" type="ORF">BGAL_0485g00070</name>
</gene>
<evidence type="ECO:0000313" key="4">
    <source>
        <dbReference type="Proteomes" id="UP000308671"/>
    </source>
</evidence>
<comment type="caution">
    <text evidence="3">The sequence shown here is derived from an EMBL/GenBank/DDBJ whole genome shotgun (WGS) entry which is preliminary data.</text>
</comment>
<keyword evidence="1" id="KW-0863">Zinc-finger</keyword>
<dbReference type="Proteomes" id="UP000308671">
    <property type="component" value="Unassembled WGS sequence"/>
</dbReference>
<dbReference type="PROSITE" id="PS00028">
    <property type="entry name" value="ZINC_FINGER_C2H2_1"/>
    <property type="match status" value="1"/>
</dbReference>
<keyword evidence="4" id="KW-1185">Reference proteome</keyword>
<proteinExistence type="predicted"/>
<dbReference type="GO" id="GO:0008270">
    <property type="term" value="F:zinc ion binding"/>
    <property type="evidence" value="ECO:0007669"/>
    <property type="project" value="UniProtKB-KW"/>
</dbReference>
<dbReference type="OrthoDB" id="3488808at2759"/>
<evidence type="ECO:0000256" key="1">
    <source>
        <dbReference type="PROSITE-ProRule" id="PRU00042"/>
    </source>
</evidence>
<dbReference type="InterPro" id="IPR013087">
    <property type="entry name" value="Znf_C2H2_type"/>
</dbReference>
<keyword evidence="1" id="KW-0479">Metal-binding</keyword>
<evidence type="ECO:0000313" key="3">
    <source>
        <dbReference type="EMBL" id="THV45468.1"/>
    </source>
</evidence>
<feature type="domain" description="C2H2-type" evidence="2">
    <location>
        <begin position="147"/>
        <end position="177"/>
    </location>
</feature>